<protein>
    <recommendedName>
        <fullName evidence="5">Lytic transglycosylase domain-containing protein</fullName>
    </recommendedName>
</protein>
<reference evidence="3 4" key="1">
    <citation type="submission" date="2020-02" db="EMBL/GenBank/DDBJ databases">
        <title>Full genome sequence of Nocardioides sp. R-3366.</title>
        <authorList>
            <person name="Im W.-T."/>
        </authorList>
    </citation>
    <scope>NUCLEOTIDE SEQUENCE [LARGE SCALE GENOMIC DNA]</scope>
    <source>
        <strain evidence="3 4">R-3366</strain>
    </source>
</reference>
<feature type="compositionally biased region" description="Low complexity" evidence="1">
    <location>
        <begin position="341"/>
        <end position="399"/>
    </location>
</feature>
<evidence type="ECO:0000313" key="4">
    <source>
        <dbReference type="Proteomes" id="UP000502996"/>
    </source>
</evidence>
<dbReference type="EMBL" id="CP049257">
    <property type="protein sequence ID" value="QIG44659.1"/>
    <property type="molecule type" value="Genomic_DNA"/>
</dbReference>
<name>A0A6G6WHH0_9ACTN</name>
<dbReference type="AlphaFoldDB" id="A0A6G6WHH0"/>
<dbReference type="Proteomes" id="UP000502996">
    <property type="component" value="Chromosome"/>
</dbReference>
<keyword evidence="4" id="KW-1185">Reference proteome</keyword>
<dbReference type="KEGG" id="nano:G5V58_19425"/>
<dbReference type="GO" id="GO:0009253">
    <property type="term" value="P:peptidoglycan catabolic process"/>
    <property type="evidence" value="ECO:0007669"/>
    <property type="project" value="TreeGrafter"/>
</dbReference>
<dbReference type="PANTHER" id="PTHR30163:SF8">
    <property type="entry name" value="LYTIC MUREIN TRANSGLYCOSYLASE"/>
    <property type="match status" value="1"/>
</dbReference>
<keyword evidence="2" id="KW-0472">Membrane</keyword>
<organism evidence="3 4">
    <name type="scientific">Nocardioides anomalus</name>
    <dbReference type="NCBI Taxonomy" id="2712223"/>
    <lineage>
        <taxon>Bacteria</taxon>
        <taxon>Bacillati</taxon>
        <taxon>Actinomycetota</taxon>
        <taxon>Actinomycetes</taxon>
        <taxon>Propionibacteriales</taxon>
        <taxon>Nocardioidaceae</taxon>
        <taxon>Nocardioides</taxon>
    </lineage>
</organism>
<dbReference type="SUPFAM" id="SSF53955">
    <property type="entry name" value="Lysozyme-like"/>
    <property type="match status" value="1"/>
</dbReference>
<dbReference type="InterPro" id="IPR043426">
    <property type="entry name" value="MltB-like"/>
</dbReference>
<feature type="transmembrane region" description="Helical" evidence="2">
    <location>
        <begin position="418"/>
        <end position="439"/>
    </location>
</feature>
<gene>
    <name evidence="3" type="ORF">G5V58_19425</name>
</gene>
<evidence type="ECO:0000313" key="3">
    <source>
        <dbReference type="EMBL" id="QIG44659.1"/>
    </source>
</evidence>
<keyword evidence="2" id="KW-1133">Transmembrane helix</keyword>
<evidence type="ECO:0000256" key="1">
    <source>
        <dbReference type="SAM" id="MobiDB-lite"/>
    </source>
</evidence>
<feature type="region of interest" description="Disordered" evidence="1">
    <location>
        <begin position="281"/>
        <end position="426"/>
    </location>
</feature>
<dbReference type="PANTHER" id="PTHR30163">
    <property type="entry name" value="MEMBRANE-BOUND LYTIC MUREIN TRANSGLYCOSYLASE B"/>
    <property type="match status" value="1"/>
</dbReference>
<dbReference type="GO" id="GO:0008933">
    <property type="term" value="F:peptidoglycan lytic transglycosylase activity"/>
    <property type="evidence" value="ECO:0007669"/>
    <property type="project" value="TreeGrafter"/>
</dbReference>
<dbReference type="RefSeq" id="WP_165236425.1">
    <property type="nucleotide sequence ID" value="NZ_CP049257.1"/>
</dbReference>
<feature type="compositionally biased region" description="Pro residues" evidence="1">
    <location>
        <begin position="314"/>
        <end position="340"/>
    </location>
</feature>
<evidence type="ECO:0008006" key="5">
    <source>
        <dbReference type="Google" id="ProtNLM"/>
    </source>
</evidence>
<evidence type="ECO:0000256" key="2">
    <source>
        <dbReference type="SAM" id="Phobius"/>
    </source>
</evidence>
<keyword evidence="2" id="KW-0812">Transmembrane</keyword>
<dbReference type="InterPro" id="IPR023346">
    <property type="entry name" value="Lysozyme-like_dom_sf"/>
</dbReference>
<sequence length="449" mass="46664">MGEWMVEVRRLWRLLGSVAVLAVLATAVLAGLTRPSFDSARTAERYPAAYAAPAAEPATYAEPEAGALLAPYDARRAVASRGDLAFTWSVQGAALTATDVPSVALAAYQRAADVINRADPSCRLDWETLAAIGKVASDHGRVGGSVLNDRAVVHPKVLGPRLTGKNGTARVADTDGGLVDGEQRVDRAVGPMLLLPSTWSVVRVDGDSDGRRNPQDLDDASLGVAVFLCAGPGDLSKDERLRAAVKRYHSGHEWLRAVLRVRHDYWVDARKPVDTTVMAREQLPVTGPGSDPTAGVTLVPDESYEGGTTFDAAPPVPSPSVKPTPTATPQPTPSPTPSATPTPTASASPTAEPSGEPSTKPTADPTCEPTATATPTASDEPTPTDEPTATASPTAEPTPGDCPGGPPKAERSGKGDPVATTAASGAAVVVLPAAGWVWWRRRRRDEAAG</sequence>
<proteinExistence type="predicted"/>
<accession>A0A6G6WHH0</accession>